<proteinExistence type="predicted"/>
<protein>
    <submittedName>
        <fullName evidence="1">Uncharacterized protein</fullName>
    </submittedName>
</protein>
<reference evidence="1" key="1">
    <citation type="journal article" date="2014" name="Front. Microbiol.">
        <title>High frequency of phylogenetically diverse reductive dehalogenase-homologous genes in deep subseafloor sedimentary metagenomes.</title>
        <authorList>
            <person name="Kawai M."/>
            <person name="Futagami T."/>
            <person name="Toyoda A."/>
            <person name="Takaki Y."/>
            <person name="Nishi S."/>
            <person name="Hori S."/>
            <person name="Arai W."/>
            <person name="Tsubouchi T."/>
            <person name="Morono Y."/>
            <person name="Uchiyama I."/>
            <person name="Ito T."/>
            <person name="Fujiyama A."/>
            <person name="Inagaki F."/>
            <person name="Takami H."/>
        </authorList>
    </citation>
    <scope>NUCLEOTIDE SEQUENCE</scope>
    <source>
        <strain evidence="1">Expedition CK06-06</strain>
    </source>
</reference>
<accession>X1NSP6</accession>
<comment type="caution">
    <text evidence="1">The sequence shown here is derived from an EMBL/GenBank/DDBJ whole genome shotgun (WGS) entry which is preliminary data.</text>
</comment>
<dbReference type="AlphaFoldDB" id="X1NSP6"/>
<evidence type="ECO:0000313" key="1">
    <source>
        <dbReference type="EMBL" id="GAI47052.1"/>
    </source>
</evidence>
<organism evidence="1">
    <name type="scientific">marine sediment metagenome</name>
    <dbReference type="NCBI Taxonomy" id="412755"/>
    <lineage>
        <taxon>unclassified sequences</taxon>
        <taxon>metagenomes</taxon>
        <taxon>ecological metagenomes</taxon>
    </lineage>
</organism>
<dbReference type="EMBL" id="BARV01039610">
    <property type="protein sequence ID" value="GAI47052.1"/>
    <property type="molecule type" value="Genomic_DNA"/>
</dbReference>
<gene>
    <name evidence="1" type="ORF">S06H3_60659</name>
</gene>
<name>X1NSP6_9ZZZZ</name>
<feature type="non-terminal residue" evidence="1">
    <location>
        <position position="32"/>
    </location>
</feature>
<sequence>MDLPFQDQALFFLPGEGPFGLPATNDFKEDKD</sequence>